<dbReference type="InterPro" id="IPR002636">
    <property type="entry name" value="DUF29"/>
</dbReference>
<gene>
    <name evidence="1" type="ORF">H6G72_23420</name>
</gene>
<protein>
    <submittedName>
        <fullName evidence="1">DUF29 domain-containing protein</fullName>
    </submittedName>
</protein>
<dbReference type="EMBL" id="JACJSK010000045">
    <property type="protein sequence ID" value="MBD2546728.1"/>
    <property type="molecule type" value="Genomic_DNA"/>
</dbReference>
<organism evidence="1 2">
    <name type="scientific">Planktothricoides raciborskii FACHB-1370</name>
    <dbReference type="NCBI Taxonomy" id="2949576"/>
    <lineage>
        <taxon>Bacteria</taxon>
        <taxon>Bacillati</taxon>
        <taxon>Cyanobacteriota</taxon>
        <taxon>Cyanophyceae</taxon>
        <taxon>Oscillatoriophycideae</taxon>
        <taxon>Oscillatoriales</taxon>
        <taxon>Oscillatoriaceae</taxon>
        <taxon>Planktothricoides</taxon>
    </lineage>
</organism>
<dbReference type="RefSeq" id="WP_190880035.1">
    <property type="nucleotide sequence ID" value="NZ_JACJSK010000045.1"/>
</dbReference>
<comment type="caution">
    <text evidence="1">The sequence shown here is derived from an EMBL/GenBank/DDBJ whole genome shotgun (WGS) entry which is preliminary data.</text>
</comment>
<dbReference type="PANTHER" id="PTHR34235:SF4">
    <property type="entry name" value="SLR0291 PROTEIN"/>
    <property type="match status" value="1"/>
</dbReference>
<evidence type="ECO:0000313" key="2">
    <source>
        <dbReference type="Proteomes" id="UP000641954"/>
    </source>
</evidence>
<evidence type="ECO:0000313" key="1">
    <source>
        <dbReference type="EMBL" id="MBD2546728.1"/>
    </source>
</evidence>
<reference evidence="1 2" key="1">
    <citation type="journal article" date="2020" name="ISME J.">
        <title>Comparative genomics reveals insights into cyanobacterial evolution and habitat adaptation.</title>
        <authorList>
            <person name="Chen M.Y."/>
            <person name="Teng W.K."/>
            <person name="Zhao L."/>
            <person name="Hu C.X."/>
            <person name="Zhou Y.K."/>
            <person name="Han B.P."/>
            <person name="Song L.R."/>
            <person name="Shu W.S."/>
        </authorList>
    </citation>
    <scope>NUCLEOTIDE SEQUENCE [LARGE SCALE GENOMIC DNA]</scope>
    <source>
        <strain evidence="1 2">FACHB-1370</strain>
    </source>
</reference>
<dbReference type="Gene3D" id="1.20.1220.20">
    <property type="entry name" value="Uncharcterised protein PF01724"/>
    <property type="match status" value="1"/>
</dbReference>
<keyword evidence="2" id="KW-1185">Reference proteome</keyword>
<proteinExistence type="predicted"/>
<dbReference type="PANTHER" id="PTHR34235">
    <property type="entry name" value="SLR1203 PROTEIN-RELATED"/>
    <property type="match status" value="1"/>
</dbReference>
<accession>A0ABR8EJB0</accession>
<dbReference type="Proteomes" id="UP000641954">
    <property type="component" value="Unassembled WGS sequence"/>
</dbReference>
<sequence>MLTKQDWEWLATGSEYQMVVTIQQLLQENQVMEASEGLYALIESMGKSKRLALRSQLIRLMLHIIKWKCQPQKRTSSWAISILSSRRKIEDIQEEVPRLNRDFIESIWDKFFQSAVKEAQIEMRKFKCELTCLSWSEVFEDEYLLSGDEDD</sequence>
<name>A0ABR8EJB0_9CYAN</name>
<dbReference type="Pfam" id="PF01724">
    <property type="entry name" value="DUF29"/>
    <property type="match status" value="1"/>
</dbReference>